<accession>A0ABY7PVU1</accession>
<name>A0ABY7PVU1_9ACTN</name>
<feature type="domain" description="J" evidence="1">
    <location>
        <begin position="9"/>
        <end position="77"/>
    </location>
</feature>
<dbReference type="EMBL" id="CP115450">
    <property type="protein sequence ID" value="WBP84550.1"/>
    <property type="molecule type" value="Genomic_DNA"/>
</dbReference>
<dbReference type="CDD" id="cd06257">
    <property type="entry name" value="DnaJ"/>
    <property type="match status" value="1"/>
</dbReference>
<reference evidence="3" key="1">
    <citation type="submission" date="2022-12" db="EMBL/GenBank/DDBJ databases">
        <authorList>
            <person name="Mo P."/>
        </authorList>
    </citation>
    <scope>NUCLEOTIDE SEQUENCE [LARGE SCALE GENOMIC DNA]</scope>
    <source>
        <strain evidence="3">HUAS 3-15</strain>
    </source>
</reference>
<dbReference type="Gene3D" id="1.10.287.110">
    <property type="entry name" value="DnaJ domain"/>
    <property type="match status" value="1"/>
</dbReference>
<dbReference type="InterPro" id="IPR036869">
    <property type="entry name" value="J_dom_sf"/>
</dbReference>
<gene>
    <name evidence="2" type="ORF">O1G21_00850</name>
</gene>
<dbReference type="SUPFAM" id="SSF46565">
    <property type="entry name" value="Chaperone J-domain"/>
    <property type="match status" value="1"/>
</dbReference>
<dbReference type="PROSITE" id="PS50076">
    <property type="entry name" value="DNAJ_2"/>
    <property type="match status" value="1"/>
</dbReference>
<evidence type="ECO:0000259" key="1">
    <source>
        <dbReference type="PROSITE" id="PS50076"/>
    </source>
</evidence>
<dbReference type="RefSeq" id="WP_270139851.1">
    <property type="nucleotide sequence ID" value="NZ_CP115450.1"/>
</dbReference>
<evidence type="ECO:0000313" key="3">
    <source>
        <dbReference type="Proteomes" id="UP001212821"/>
    </source>
</evidence>
<dbReference type="PRINTS" id="PR00625">
    <property type="entry name" value="JDOMAIN"/>
</dbReference>
<dbReference type="SMART" id="SM00271">
    <property type="entry name" value="DnaJ"/>
    <property type="match status" value="1"/>
</dbReference>
<protein>
    <submittedName>
        <fullName evidence="2">J domain-containing protein</fullName>
    </submittedName>
</protein>
<dbReference type="PANTHER" id="PTHR43096:SF58">
    <property type="entry name" value="CHAPERONE DNAJ-DOMAIN SUPERFAMILY PROTEIN"/>
    <property type="match status" value="1"/>
</dbReference>
<organism evidence="2 3">
    <name type="scientific">Kitasatospora cathayae</name>
    <dbReference type="NCBI Taxonomy" id="3004092"/>
    <lineage>
        <taxon>Bacteria</taxon>
        <taxon>Bacillati</taxon>
        <taxon>Actinomycetota</taxon>
        <taxon>Actinomycetes</taxon>
        <taxon>Kitasatosporales</taxon>
        <taxon>Streptomycetaceae</taxon>
        <taxon>Kitasatospora</taxon>
    </lineage>
</organism>
<dbReference type="Proteomes" id="UP001212821">
    <property type="component" value="Chromosome"/>
</dbReference>
<sequence>MTVARPWRDHYAVLGVEPSASAQQITSAYRAQVRLLHPDSRPARSAEAGSVERLVDVIAAYEVLHDPGLRAAYDAERGGGRLHSGADEAAGRAAAVVRVAVRVVPATGNAPAATVAVRLGGKSGWPSDPAVWVGPVRVEPCARSTPLSLWEWMNRLWEVDPWL</sequence>
<dbReference type="InterPro" id="IPR001623">
    <property type="entry name" value="DnaJ_domain"/>
</dbReference>
<evidence type="ECO:0000313" key="2">
    <source>
        <dbReference type="EMBL" id="WBP84550.1"/>
    </source>
</evidence>
<proteinExistence type="predicted"/>
<dbReference type="Pfam" id="PF00226">
    <property type="entry name" value="DnaJ"/>
    <property type="match status" value="1"/>
</dbReference>
<keyword evidence="3" id="KW-1185">Reference proteome</keyword>
<dbReference type="PANTHER" id="PTHR43096">
    <property type="entry name" value="DNAJ HOMOLOG 1, MITOCHONDRIAL-RELATED"/>
    <property type="match status" value="1"/>
</dbReference>